<feature type="region of interest" description="Disordered" evidence="2">
    <location>
        <begin position="279"/>
        <end position="315"/>
    </location>
</feature>
<dbReference type="Proteomes" id="UP000076874">
    <property type="component" value="Unassembled WGS sequence"/>
</dbReference>
<dbReference type="CDD" id="cd00067">
    <property type="entry name" value="GAL4"/>
    <property type="match status" value="1"/>
</dbReference>
<keyword evidence="4" id="KW-1185">Reference proteome</keyword>
<evidence type="ECO:0000256" key="2">
    <source>
        <dbReference type="SAM" id="MobiDB-lite"/>
    </source>
</evidence>
<dbReference type="GO" id="GO:0008270">
    <property type="term" value="F:zinc ion binding"/>
    <property type="evidence" value="ECO:0007669"/>
    <property type="project" value="InterPro"/>
</dbReference>
<evidence type="ECO:0008006" key="5">
    <source>
        <dbReference type="Google" id="ProtNLM"/>
    </source>
</evidence>
<feature type="compositionally biased region" description="Gly residues" evidence="2">
    <location>
        <begin position="294"/>
        <end position="313"/>
    </location>
</feature>
<accession>A0A167M641</accession>
<dbReference type="AlphaFoldDB" id="A0A167M641"/>
<sequence length="640" mass="67359">MTQQSQDTSGGSAYPVKKRRACDECRMSSICCVIVNLSVYFSDGLFVITGTRKLACSQEPQGCRRCKREGIACVYSVQKPMGRPRKRPRVGEEDKAAKGSTAIAPSDAAPTQPEGNMGLSSLATHTTSPSINFLDFLGLGDGDMEPIVGQLPLAGLTMAPHMPPLAVSSETLSDLQATGPGVKRSMTYQDAFPKSLFGVNFANLDFGVGSANFSGSGFSSPVEKPGPSNSEAPSGSPGARWMTTSEATATGLATSAPSTGYSPKVLSTAEHGPFTQAWINSERSSDPSRVNNDSGGGSSDGGSSGGGGSGVDGGAEARFDTVAEESARTLALARVSHSDESIATDKPLDAWLLSAPNRVCGCLARLYLALDSLQHLPSDVGAAMSVARTAAHAAHDTIMCPSCAPPNFMDIHYQPPLQAYQNLMILGALLPSIAHTYRRIVTMVDEEAARAAAAKQRLPISLTAYGGMWGHLAEHNNFCIQASALNGSVVEPPLWRLVVRALLKVDVYGIHLEQAVVNGMTTDTNSSDGRGEVEKEGQEGEANNHNAIRDGADGKATFSSSAASSSTSGMVMVHFGLKDIADMMETRARLRHGWMDAAIDAGLIKNADSLGYVRLPPGEKHGCQKVIELAKQEIDKLVIV</sequence>
<feature type="region of interest" description="Disordered" evidence="2">
    <location>
        <begin position="217"/>
        <end position="242"/>
    </location>
</feature>
<dbReference type="STRING" id="1081102.A0A167M641"/>
<dbReference type="OrthoDB" id="3498215at2759"/>
<feature type="region of interest" description="Disordered" evidence="2">
    <location>
        <begin position="81"/>
        <end position="113"/>
    </location>
</feature>
<name>A0A167M641_9HYPO</name>
<feature type="compositionally biased region" description="Basic and acidic residues" evidence="2">
    <location>
        <begin position="529"/>
        <end position="538"/>
    </location>
</feature>
<keyword evidence="1" id="KW-0539">Nucleus</keyword>
<gene>
    <name evidence="3" type="ORF">SPI_09184</name>
</gene>
<dbReference type="EMBL" id="AZHD01000026">
    <property type="protein sequence ID" value="OAA53977.1"/>
    <property type="molecule type" value="Genomic_DNA"/>
</dbReference>
<protein>
    <recommendedName>
        <fullName evidence="5">Zn(2)-C6 fungal-type domain-containing protein</fullName>
    </recommendedName>
</protein>
<evidence type="ECO:0000313" key="4">
    <source>
        <dbReference type="Proteomes" id="UP000076874"/>
    </source>
</evidence>
<feature type="region of interest" description="Disordered" evidence="2">
    <location>
        <begin position="521"/>
        <end position="562"/>
    </location>
</feature>
<reference evidence="3 4" key="1">
    <citation type="journal article" date="2016" name="Genome Biol. Evol.">
        <title>Divergent and convergent evolution of fungal pathogenicity.</title>
        <authorList>
            <person name="Shang Y."/>
            <person name="Xiao G."/>
            <person name="Zheng P."/>
            <person name="Cen K."/>
            <person name="Zhan S."/>
            <person name="Wang C."/>
        </authorList>
    </citation>
    <scope>NUCLEOTIDE SEQUENCE [LARGE SCALE GENOMIC DNA]</scope>
    <source>
        <strain evidence="3 4">RCEF 264</strain>
    </source>
</reference>
<dbReference type="GO" id="GO:0000981">
    <property type="term" value="F:DNA-binding transcription factor activity, RNA polymerase II-specific"/>
    <property type="evidence" value="ECO:0007669"/>
    <property type="project" value="InterPro"/>
</dbReference>
<comment type="caution">
    <text evidence="3">The sequence shown here is derived from an EMBL/GenBank/DDBJ whole genome shotgun (WGS) entry which is preliminary data.</text>
</comment>
<dbReference type="InterPro" id="IPR001138">
    <property type="entry name" value="Zn2Cys6_DnaBD"/>
</dbReference>
<proteinExistence type="predicted"/>
<evidence type="ECO:0000313" key="3">
    <source>
        <dbReference type="EMBL" id="OAA53977.1"/>
    </source>
</evidence>
<evidence type="ECO:0000256" key="1">
    <source>
        <dbReference type="ARBA" id="ARBA00023242"/>
    </source>
</evidence>
<organism evidence="3 4">
    <name type="scientific">Niveomyces insectorum RCEF 264</name>
    <dbReference type="NCBI Taxonomy" id="1081102"/>
    <lineage>
        <taxon>Eukaryota</taxon>
        <taxon>Fungi</taxon>
        <taxon>Dikarya</taxon>
        <taxon>Ascomycota</taxon>
        <taxon>Pezizomycotina</taxon>
        <taxon>Sordariomycetes</taxon>
        <taxon>Hypocreomycetidae</taxon>
        <taxon>Hypocreales</taxon>
        <taxon>Cordycipitaceae</taxon>
        <taxon>Niveomyces</taxon>
    </lineage>
</organism>
<feature type="compositionally biased region" description="Polar residues" evidence="2">
    <location>
        <begin position="279"/>
        <end position="292"/>
    </location>
</feature>